<name>L0DQF9_SINAD</name>
<sequence length="44" mass="4958">MDARRRRFMAALLVFLIWVGSLTVLAAKSGRRPMPRPAPPVVPR</sequence>
<dbReference type="STRING" id="886293.Sinac_7076"/>
<dbReference type="RefSeq" id="WP_015250202.1">
    <property type="nucleotide sequence ID" value="NC_019892.1"/>
</dbReference>
<dbReference type="KEGG" id="saci:Sinac_7076"/>
<dbReference type="HOGENOM" id="CLU_3222096_0_0_0"/>
<proteinExistence type="predicted"/>
<dbReference type="Proteomes" id="UP000010798">
    <property type="component" value="Chromosome"/>
</dbReference>
<evidence type="ECO:0000313" key="1">
    <source>
        <dbReference type="EMBL" id="AGA31130.1"/>
    </source>
</evidence>
<evidence type="ECO:0000313" key="2">
    <source>
        <dbReference type="Proteomes" id="UP000010798"/>
    </source>
</evidence>
<dbReference type="EMBL" id="CP003364">
    <property type="protein sequence ID" value="AGA31130.1"/>
    <property type="molecule type" value="Genomic_DNA"/>
</dbReference>
<organism evidence="1 2">
    <name type="scientific">Singulisphaera acidiphila (strain ATCC BAA-1392 / DSM 18658 / VKM B-2454 / MOB10)</name>
    <dbReference type="NCBI Taxonomy" id="886293"/>
    <lineage>
        <taxon>Bacteria</taxon>
        <taxon>Pseudomonadati</taxon>
        <taxon>Planctomycetota</taxon>
        <taxon>Planctomycetia</taxon>
        <taxon>Isosphaerales</taxon>
        <taxon>Isosphaeraceae</taxon>
        <taxon>Singulisphaera</taxon>
    </lineage>
</organism>
<keyword evidence="2" id="KW-1185">Reference proteome</keyword>
<gene>
    <name evidence="1" type="ordered locus">Sinac_7076</name>
</gene>
<reference evidence="1 2" key="1">
    <citation type="submission" date="2012-02" db="EMBL/GenBank/DDBJ databases">
        <title>Complete sequence of chromosome of Singulisphaera acidiphila DSM 18658.</title>
        <authorList>
            <consortium name="US DOE Joint Genome Institute (JGI-PGF)"/>
            <person name="Lucas S."/>
            <person name="Copeland A."/>
            <person name="Lapidus A."/>
            <person name="Glavina del Rio T."/>
            <person name="Dalin E."/>
            <person name="Tice H."/>
            <person name="Bruce D."/>
            <person name="Goodwin L."/>
            <person name="Pitluck S."/>
            <person name="Peters L."/>
            <person name="Ovchinnikova G."/>
            <person name="Chertkov O."/>
            <person name="Kyrpides N."/>
            <person name="Mavromatis K."/>
            <person name="Ivanova N."/>
            <person name="Brettin T."/>
            <person name="Detter J.C."/>
            <person name="Han C."/>
            <person name="Larimer F."/>
            <person name="Land M."/>
            <person name="Hauser L."/>
            <person name="Markowitz V."/>
            <person name="Cheng J.-F."/>
            <person name="Hugenholtz P."/>
            <person name="Woyke T."/>
            <person name="Wu D."/>
            <person name="Tindall B."/>
            <person name="Pomrenke H."/>
            <person name="Brambilla E."/>
            <person name="Klenk H.-P."/>
            <person name="Eisen J.A."/>
        </authorList>
    </citation>
    <scope>NUCLEOTIDE SEQUENCE [LARGE SCALE GENOMIC DNA]</scope>
    <source>
        <strain evidence="2">ATCC BAA-1392 / DSM 18658 / VKM B-2454 / MOB10</strain>
    </source>
</reference>
<dbReference type="AlphaFoldDB" id="L0DQF9"/>
<protein>
    <submittedName>
        <fullName evidence="1">Uncharacterized protein</fullName>
    </submittedName>
</protein>
<accession>L0DQF9</accession>